<name>A0ABW9XLC8_9BACL</name>
<evidence type="ECO:0000313" key="3">
    <source>
        <dbReference type="Proteomes" id="UP000665561"/>
    </source>
</evidence>
<dbReference type="SUPFAM" id="SSF53448">
    <property type="entry name" value="Nucleotide-diphospho-sugar transferases"/>
    <property type="match status" value="1"/>
</dbReference>
<dbReference type="Gene3D" id="3.90.550.10">
    <property type="entry name" value="Spore Coat Polysaccharide Biosynthesis Protein SpsA, Chain A"/>
    <property type="match status" value="1"/>
</dbReference>
<keyword evidence="2" id="KW-0808">Transferase</keyword>
<comment type="caution">
    <text evidence="2">The sequence shown here is derived from an EMBL/GenBank/DDBJ whole genome shotgun (WGS) entry which is preliminary data.</text>
</comment>
<gene>
    <name evidence="2" type="ORF">GT019_06030</name>
</gene>
<dbReference type="PANTHER" id="PTHR43777">
    <property type="entry name" value="MOLYBDENUM COFACTOR CYTIDYLYLTRANSFERASE"/>
    <property type="match status" value="1"/>
</dbReference>
<dbReference type="EMBL" id="JAAAMV010000002">
    <property type="protein sequence ID" value="NBD23424.1"/>
    <property type="molecule type" value="Genomic_DNA"/>
</dbReference>
<accession>A0ABW9XLC8</accession>
<dbReference type="InterPro" id="IPR029044">
    <property type="entry name" value="Nucleotide-diphossugar_trans"/>
</dbReference>
<dbReference type="CDD" id="cd04182">
    <property type="entry name" value="GT_2_like_f"/>
    <property type="match status" value="1"/>
</dbReference>
<dbReference type="RefSeq" id="WP_161741865.1">
    <property type="nucleotide sequence ID" value="NZ_JAAAMV010000002.1"/>
</dbReference>
<sequence length="212" mass="23464">MRIGAVYLAAGNSRRMGEAKLSMELAPGITVGSRGLLELRRCGFRPIVVVVRPEDTLLWLIDKSDGFGELSKFRISPCKDAHEGMSRSIRHGMEAILPEEPDAVLIALADQPFISASQLKRLVSVFRENPTVDFVASGYGDFPAPPVIFNKSLFGRLCRLEGDAGARGILQSPEHRGKVVRYAAEWSFVDIDTKEQLNKARLIWSQVQARAK</sequence>
<protein>
    <submittedName>
        <fullName evidence="2">NTP transferase domain-containing protein</fullName>
    </submittedName>
</protein>
<proteinExistence type="predicted"/>
<evidence type="ECO:0000313" key="2">
    <source>
        <dbReference type="EMBL" id="NBD23424.1"/>
    </source>
</evidence>
<evidence type="ECO:0000259" key="1">
    <source>
        <dbReference type="Pfam" id="PF12804"/>
    </source>
</evidence>
<dbReference type="InterPro" id="IPR025877">
    <property type="entry name" value="MobA-like_NTP_Trfase"/>
</dbReference>
<dbReference type="GO" id="GO:0016740">
    <property type="term" value="F:transferase activity"/>
    <property type="evidence" value="ECO:0007669"/>
    <property type="project" value="UniProtKB-KW"/>
</dbReference>
<dbReference type="Pfam" id="PF12804">
    <property type="entry name" value="NTP_transf_3"/>
    <property type="match status" value="1"/>
</dbReference>
<keyword evidence="3" id="KW-1185">Reference proteome</keyword>
<reference evidence="2 3" key="1">
    <citation type="submission" date="2020-01" db="EMBL/GenBank/DDBJ databases">
        <title>Paenibacillus soybeanensis sp. nov. isolated from the nodules of soybean (Glycine max(L.) Merr).</title>
        <authorList>
            <person name="Wang H."/>
        </authorList>
    </citation>
    <scope>NUCLEOTIDE SEQUENCE [LARGE SCALE GENOMIC DNA]</scope>
    <source>
        <strain evidence="2 3">T1</strain>
    </source>
</reference>
<dbReference type="PANTHER" id="PTHR43777:SF1">
    <property type="entry name" value="MOLYBDENUM COFACTOR CYTIDYLYLTRANSFERASE"/>
    <property type="match status" value="1"/>
</dbReference>
<organism evidence="2 3">
    <name type="scientific">Paenibacillus glycinis</name>
    <dbReference type="NCBI Taxonomy" id="2697035"/>
    <lineage>
        <taxon>Bacteria</taxon>
        <taxon>Bacillati</taxon>
        <taxon>Bacillota</taxon>
        <taxon>Bacilli</taxon>
        <taxon>Bacillales</taxon>
        <taxon>Paenibacillaceae</taxon>
        <taxon>Paenibacillus</taxon>
    </lineage>
</organism>
<dbReference type="Proteomes" id="UP000665561">
    <property type="component" value="Unassembled WGS sequence"/>
</dbReference>
<feature type="domain" description="MobA-like NTP transferase" evidence="1">
    <location>
        <begin position="5"/>
        <end position="172"/>
    </location>
</feature>